<evidence type="ECO:0000259" key="5">
    <source>
        <dbReference type="Pfam" id="PF13966"/>
    </source>
</evidence>
<sequence>MITRFTQIPQASQNPSNKPLKKKPSLNPKNGIFTPTTTDSGLLFREKILYLKSLKINPTKALIKNPNFRSTSLQTLKSVENCLSSMGILRSEFGRIFDMYPQLLTCDPHLDLYPVFGFLLYDVGLEFFDIRKSIIRCPRLLICNVEHQLKPTLLFLRNLGFVGCNRITSQTTVLLVSSVEGTLMPKLEYLMGLGFEYDDVVNMVLRSPGLLTFSIENNFKPKFEYFLNEMKGDLCDLKRFPQYFSYSLEGKIMRRHRLLVDHGVSVPLWEMLKVSDGEFTARLIDARLRMVQVAAFVKIDNSTNLSWSINFSRELLSHELMFVVSQSEFDPVLVDSIFWMPMKTAYEVLCSHQSQVADKWVSFMWQKACQGKIPVKDVLRRHHIILGEANITCSWCCLEDESIDHLLLHCSWSFAYGVVYSMVLPATFNSFLIEWNKGMWPTFHKFWRPIGSSAVWHIWLARNEVIFNDNYKCWSRVASSIKLKSFQWVVALGCCNSSQYHSWESQPWFFKF</sequence>
<evidence type="ECO:0000313" key="6">
    <source>
        <dbReference type="EMBL" id="PWA68731.1"/>
    </source>
</evidence>
<dbReference type="Gene3D" id="1.25.70.10">
    <property type="entry name" value="Transcription termination factor 3, mitochondrial"/>
    <property type="match status" value="1"/>
</dbReference>
<feature type="domain" description="Reverse transcriptase zinc-binding" evidence="5">
    <location>
        <begin position="353"/>
        <end position="413"/>
    </location>
</feature>
<dbReference type="PANTHER" id="PTHR13068:SF36">
    <property type="entry name" value="TRANSCRIPTION TERMINATION FACTOR MTEF1, CHLOROPLASTIC"/>
    <property type="match status" value="1"/>
</dbReference>
<feature type="compositionally biased region" description="Polar residues" evidence="4">
    <location>
        <begin position="1"/>
        <end position="13"/>
    </location>
</feature>
<evidence type="ECO:0000256" key="4">
    <source>
        <dbReference type="SAM" id="MobiDB-lite"/>
    </source>
</evidence>
<keyword evidence="2" id="KW-0806">Transcription termination</keyword>
<dbReference type="AlphaFoldDB" id="A0A2U1N5F5"/>
<dbReference type="Proteomes" id="UP000245207">
    <property type="component" value="Unassembled WGS sequence"/>
</dbReference>
<comment type="caution">
    <text evidence="6">The sequence shown here is derived from an EMBL/GenBank/DDBJ whole genome shotgun (WGS) entry which is preliminary data.</text>
</comment>
<keyword evidence="2" id="KW-0804">Transcription</keyword>
<evidence type="ECO:0000256" key="2">
    <source>
        <dbReference type="ARBA" id="ARBA00022472"/>
    </source>
</evidence>
<gene>
    <name evidence="6" type="ORF">CTI12_AA304100</name>
</gene>
<dbReference type="Pfam" id="PF02536">
    <property type="entry name" value="mTERF"/>
    <property type="match status" value="1"/>
</dbReference>
<evidence type="ECO:0000313" key="7">
    <source>
        <dbReference type="Proteomes" id="UP000245207"/>
    </source>
</evidence>
<organism evidence="6 7">
    <name type="scientific">Artemisia annua</name>
    <name type="common">Sweet wormwood</name>
    <dbReference type="NCBI Taxonomy" id="35608"/>
    <lineage>
        <taxon>Eukaryota</taxon>
        <taxon>Viridiplantae</taxon>
        <taxon>Streptophyta</taxon>
        <taxon>Embryophyta</taxon>
        <taxon>Tracheophyta</taxon>
        <taxon>Spermatophyta</taxon>
        <taxon>Magnoliopsida</taxon>
        <taxon>eudicotyledons</taxon>
        <taxon>Gunneridae</taxon>
        <taxon>Pentapetalae</taxon>
        <taxon>asterids</taxon>
        <taxon>campanulids</taxon>
        <taxon>Asterales</taxon>
        <taxon>Asteraceae</taxon>
        <taxon>Asteroideae</taxon>
        <taxon>Anthemideae</taxon>
        <taxon>Artemisiinae</taxon>
        <taxon>Artemisia</taxon>
    </lineage>
</organism>
<dbReference type="PANTHER" id="PTHR13068">
    <property type="entry name" value="CGI-12 PROTEIN-RELATED"/>
    <property type="match status" value="1"/>
</dbReference>
<dbReference type="GO" id="GO:0003676">
    <property type="term" value="F:nucleic acid binding"/>
    <property type="evidence" value="ECO:0007669"/>
    <property type="project" value="InterPro"/>
</dbReference>
<feature type="region of interest" description="Disordered" evidence="4">
    <location>
        <begin position="1"/>
        <end position="33"/>
    </location>
</feature>
<reference evidence="6 7" key="1">
    <citation type="journal article" date="2018" name="Mol. Plant">
        <title>The genome of Artemisia annua provides insight into the evolution of Asteraceae family and artemisinin biosynthesis.</title>
        <authorList>
            <person name="Shen Q."/>
            <person name="Zhang L."/>
            <person name="Liao Z."/>
            <person name="Wang S."/>
            <person name="Yan T."/>
            <person name="Shi P."/>
            <person name="Liu M."/>
            <person name="Fu X."/>
            <person name="Pan Q."/>
            <person name="Wang Y."/>
            <person name="Lv Z."/>
            <person name="Lu X."/>
            <person name="Zhang F."/>
            <person name="Jiang W."/>
            <person name="Ma Y."/>
            <person name="Chen M."/>
            <person name="Hao X."/>
            <person name="Li L."/>
            <person name="Tang Y."/>
            <person name="Lv G."/>
            <person name="Zhou Y."/>
            <person name="Sun X."/>
            <person name="Brodelius P.E."/>
            <person name="Rose J.K.C."/>
            <person name="Tang K."/>
        </authorList>
    </citation>
    <scope>NUCLEOTIDE SEQUENCE [LARGE SCALE GENOMIC DNA]</scope>
    <source>
        <strain evidence="7">cv. Huhao1</strain>
        <tissue evidence="6">Leaf</tissue>
    </source>
</reference>
<dbReference type="EMBL" id="PKPP01003575">
    <property type="protein sequence ID" value="PWA68731.1"/>
    <property type="molecule type" value="Genomic_DNA"/>
</dbReference>
<dbReference type="OrthoDB" id="637682at2759"/>
<dbReference type="InterPro" id="IPR003690">
    <property type="entry name" value="MTERF"/>
</dbReference>
<dbReference type="InterPro" id="IPR038538">
    <property type="entry name" value="MTERF_sf"/>
</dbReference>
<evidence type="ECO:0000256" key="1">
    <source>
        <dbReference type="ARBA" id="ARBA00007692"/>
    </source>
</evidence>
<keyword evidence="2" id="KW-0805">Transcription regulation</keyword>
<dbReference type="GO" id="GO:0006353">
    <property type="term" value="P:DNA-templated transcription termination"/>
    <property type="evidence" value="ECO:0007669"/>
    <property type="project" value="UniProtKB-KW"/>
</dbReference>
<dbReference type="STRING" id="35608.A0A2U1N5F5"/>
<proteinExistence type="inferred from homology"/>
<dbReference type="InterPro" id="IPR026960">
    <property type="entry name" value="RVT-Znf"/>
</dbReference>
<keyword evidence="7" id="KW-1185">Reference proteome</keyword>
<dbReference type="Pfam" id="PF13966">
    <property type="entry name" value="zf-RVT"/>
    <property type="match status" value="1"/>
</dbReference>
<dbReference type="SMART" id="SM00733">
    <property type="entry name" value="Mterf"/>
    <property type="match status" value="6"/>
</dbReference>
<comment type="similarity">
    <text evidence="1">Belongs to the mTERF family.</text>
</comment>
<accession>A0A2U1N5F5</accession>
<name>A0A2U1N5F5_ARTAN</name>
<protein>
    <submittedName>
        <fullName evidence="6">Transcription termination factor</fullName>
    </submittedName>
</protein>
<evidence type="ECO:0000256" key="3">
    <source>
        <dbReference type="ARBA" id="ARBA00022946"/>
    </source>
</evidence>
<keyword evidence="3" id="KW-0809">Transit peptide</keyword>